<dbReference type="AlphaFoldDB" id="A0A9W8JF67"/>
<feature type="region of interest" description="Disordered" evidence="1">
    <location>
        <begin position="1"/>
        <end position="29"/>
    </location>
</feature>
<feature type="compositionally biased region" description="Polar residues" evidence="1">
    <location>
        <begin position="334"/>
        <end position="377"/>
    </location>
</feature>
<protein>
    <submittedName>
        <fullName evidence="2">Uncharacterized protein</fullName>
    </submittedName>
</protein>
<organism evidence="2 3">
    <name type="scientific">Candolleomyces eurysporus</name>
    <dbReference type="NCBI Taxonomy" id="2828524"/>
    <lineage>
        <taxon>Eukaryota</taxon>
        <taxon>Fungi</taxon>
        <taxon>Dikarya</taxon>
        <taxon>Basidiomycota</taxon>
        <taxon>Agaricomycotina</taxon>
        <taxon>Agaricomycetes</taxon>
        <taxon>Agaricomycetidae</taxon>
        <taxon>Agaricales</taxon>
        <taxon>Agaricineae</taxon>
        <taxon>Psathyrellaceae</taxon>
        <taxon>Candolleomyces</taxon>
    </lineage>
</organism>
<feature type="region of interest" description="Disordered" evidence="1">
    <location>
        <begin position="334"/>
        <end position="418"/>
    </location>
</feature>
<accession>A0A9W8JF67</accession>
<evidence type="ECO:0000313" key="2">
    <source>
        <dbReference type="EMBL" id="KAJ2933585.1"/>
    </source>
</evidence>
<sequence length="418" mass="44619">MATTEATQAAKPRTQKEIDDALAMPPPPNPIKDIILEPELSALSDSLKNAVAQTGLVYKFYAETSKLKGARNILPPQSLTAALGREIEKYDQICDAMEAHLLRAIAVLQRDLAKEERRIADEQAALKAQREQLVATPEPMSEDEVSTGQALKGEGTLPSTQNNSPLSSHPGRRPSAISISSLHRPTFPHKLDLSSVSFRMPTEENPLFQSGLGSPVTLAPRSARPLGANELPPDFMSAFGGSSSDSGRQADIDLTLPDVIQGASVDLTAGDSSDKPIELDLDVDLDVPRMADMQALFGDESGLGAESTNNGPGKDDFFNHLDTDHGEIFSALASSTQGGAETSKVNHSQPDSLSMTSPGTFLNNFSSTNPDNGNANEQFDFDLTNLDSGFFSTEQTGDLTFPDDYTMGDPKEPGGSNS</sequence>
<dbReference type="OrthoDB" id="3365514at2759"/>
<evidence type="ECO:0000256" key="1">
    <source>
        <dbReference type="SAM" id="MobiDB-lite"/>
    </source>
</evidence>
<evidence type="ECO:0000313" key="3">
    <source>
        <dbReference type="Proteomes" id="UP001140091"/>
    </source>
</evidence>
<dbReference type="Proteomes" id="UP001140091">
    <property type="component" value="Unassembled WGS sequence"/>
</dbReference>
<dbReference type="EMBL" id="JANBPK010000739">
    <property type="protein sequence ID" value="KAJ2933585.1"/>
    <property type="molecule type" value="Genomic_DNA"/>
</dbReference>
<gene>
    <name evidence="2" type="ORF">H1R20_g3533</name>
</gene>
<feature type="non-terminal residue" evidence="2">
    <location>
        <position position="1"/>
    </location>
</feature>
<reference evidence="2" key="1">
    <citation type="submission" date="2022-06" db="EMBL/GenBank/DDBJ databases">
        <title>Genome Sequence of Candolleomyces eurysporus.</title>
        <authorList>
            <person name="Buettner E."/>
        </authorList>
    </citation>
    <scope>NUCLEOTIDE SEQUENCE</scope>
    <source>
        <strain evidence="2">VTCC 930004</strain>
    </source>
</reference>
<feature type="compositionally biased region" description="Polar residues" evidence="1">
    <location>
        <begin position="385"/>
        <end position="398"/>
    </location>
</feature>
<comment type="caution">
    <text evidence="2">The sequence shown here is derived from an EMBL/GenBank/DDBJ whole genome shotgun (WGS) entry which is preliminary data.</text>
</comment>
<feature type="region of interest" description="Disordered" evidence="1">
    <location>
        <begin position="130"/>
        <end position="183"/>
    </location>
</feature>
<feature type="compositionally biased region" description="Polar residues" evidence="1">
    <location>
        <begin position="157"/>
        <end position="167"/>
    </location>
</feature>
<keyword evidence="3" id="KW-1185">Reference proteome</keyword>
<name>A0A9W8JF67_9AGAR</name>
<proteinExistence type="predicted"/>